<protein>
    <submittedName>
        <fullName evidence="4">Patatin-like phospholipase family protein</fullName>
    </submittedName>
</protein>
<name>A0ABU9XYV1_9SPHN</name>
<evidence type="ECO:0000256" key="2">
    <source>
        <dbReference type="SAM" id="MobiDB-lite"/>
    </source>
</evidence>
<dbReference type="SUPFAM" id="SSF52151">
    <property type="entry name" value="FabD/lysophospholipase-like"/>
    <property type="match status" value="1"/>
</dbReference>
<evidence type="ECO:0000313" key="5">
    <source>
        <dbReference type="Proteomes" id="UP001419910"/>
    </source>
</evidence>
<gene>
    <name evidence="4" type="ORF">ABC974_03810</name>
</gene>
<accession>A0ABU9XYV1</accession>
<dbReference type="Pfam" id="PF01734">
    <property type="entry name" value="Patatin"/>
    <property type="match status" value="1"/>
</dbReference>
<organism evidence="4 5">
    <name type="scientific">Sphingomonas oligophenolica</name>
    <dbReference type="NCBI Taxonomy" id="301154"/>
    <lineage>
        <taxon>Bacteria</taxon>
        <taxon>Pseudomonadati</taxon>
        <taxon>Pseudomonadota</taxon>
        <taxon>Alphaproteobacteria</taxon>
        <taxon>Sphingomonadales</taxon>
        <taxon>Sphingomonadaceae</taxon>
        <taxon>Sphingomonas</taxon>
    </lineage>
</organism>
<proteinExistence type="predicted"/>
<keyword evidence="5" id="KW-1185">Reference proteome</keyword>
<reference evidence="4 5" key="1">
    <citation type="submission" date="2024-05" db="EMBL/GenBank/DDBJ databases">
        <authorList>
            <person name="Liu Q."/>
            <person name="Xin Y.-H."/>
        </authorList>
    </citation>
    <scope>NUCLEOTIDE SEQUENCE [LARGE SCALE GENOMIC DNA]</scope>
    <source>
        <strain evidence="4 5">CGMCC 1.10181</strain>
    </source>
</reference>
<evidence type="ECO:0000259" key="3">
    <source>
        <dbReference type="Pfam" id="PF01734"/>
    </source>
</evidence>
<sequence length="467" mass="48865">MGRIRAAISVALLGLALGGCMQPRPSSIAACAYRALPLKVDSGHPKVMLGADIAPGANDFAAELARDILSRAAPPRRGGPTTEERTPAPAPAPQLLVLSGGSQHGAFGAGFFYGMKQVPRYDVVTGISTGSLISTFLFLANSPVAKDRTYEWVDGPLAGTIKPGVSNTGDLALAYSIAKEGDVATPVPGGIIGGLSKGALATFGPLEARLKALLSPETLHQIAEEDAAHRKLFVGVVNLDDGQGYAIDMTELASRIDTPAWSGKTGTLQDCYVQALVASSSVPPSAYPVSLSIADAGAIRTNMYMDGGARFGVFLQQIEGALGSAAAKDAQVTVIVNGVLYSGPWLQDGKPVDKWSSLTAGARAVSLLENQVYRFSVASAENYGIQHGGLSMAFISNEGLPPGSEDPDAHVFNGKSCAQWTAIDELQKPLEFHPNYMSCLSDYGRTRGVAEAWNRRIVEAQAPATRP</sequence>
<dbReference type="InterPro" id="IPR016035">
    <property type="entry name" value="Acyl_Trfase/lysoPLipase"/>
</dbReference>
<dbReference type="Gene3D" id="3.40.1090.10">
    <property type="entry name" value="Cytosolic phospholipase A2 catalytic domain"/>
    <property type="match status" value="1"/>
</dbReference>
<dbReference type="EMBL" id="JBDIME010000002">
    <property type="protein sequence ID" value="MEN2788740.1"/>
    <property type="molecule type" value="Genomic_DNA"/>
</dbReference>
<evidence type="ECO:0000256" key="1">
    <source>
        <dbReference type="ARBA" id="ARBA00023098"/>
    </source>
</evidence>
<dbReference type="PROSITE" id="PS51257">
    <property type="entry name" value="PROKAR_LIPOPROTEIN"/>
    <property type="match status" value="1"/>
</dbReference>
<comment type="caution">
    <text evidence="4">The sequence shown here is derived from an EMBL/GenBank/DDBJ whole genome shotgun (WGS) entry which is preliminary data.</text>
</comment>
<dbReference type="InterPro" id="IPR002641">
    <property type="entry name" value="PNPLA_dom"/>
</dbReference>
<feature type="region of interest" description="Disordered" evidence="2">
    <location>
        <begin position="71"/>
        <end position="91"/>
    </location>
</feature>
<evidence type="ECO:0000313" key="4">
    <source>
        <dbReference type="EMBL" id="MEN2788740.1"/>
    </source>
</evidence>
<feature type="domain" description="PNPLA" evidence="3">
    <location>
        <begin position="96"/>
        <end position="310"/>
    </location>
</feature>
<dbReference type="Proteomes" id="UP001419910">
    <property type="component" value="Unassembled WGS sequence"/>
</dbReference>
<keyword evidence="1" id="KW-0443">Lipid metabolism</keyword>
<dbReference type="RefSeq" id="WP_343890752.1">
    <property type="nucleotide sequence ID" value="NZ_BAAAEH010000035.1"/>
</dbReference>